<dbReference type="InterPro" id="IPR032675">
    <property type="entry name" value="LRR_dom_sf"/>
</dbReference>
<dbReference type="OrthoDB" id="2522477at2759"/>
<dbReference type="Proteomes" id="UP000800200">
    <property type="component" value="Unassembled WGS sequence"/>
</dbReference>
<reference evidence="2" key="1">
    <citation type="journal article" date="2020" name="Stud. Mycol.">
        <title>101 Dothideomycetes genomes: a test case for predicting lifestyles and emergence of pathogens.</title>
        <authorList>
            <person name="Haridas S."/>
            <person name="Albert R."/>
            <person name="Binder M."/>
            <person name="Bloem J."/>
            <person name="Labutti K."/>
            <person name="Salamov A."/>
            <person name="Andreopoulos B."/>
            <person name="Baker S."/>
            <person name="Barry K."/>
            <person name="Bills G."/>
            <person name="Bluhm B."/>
            <person name="Cannon C."/>
            <person name="Castanera R."/>
            <person name="Culley D."/>
            <person name="Daum C."/>
            <person name="Ezra D."/>
            <person name="Gonzalez J."/>
            <person name="Henrissat B."/>
            <person name="Kuo A."/>
            <person name="Liang C."/>
            <person name="Lipzen A."/>
            <person name="Lutzoni F."/>
            <person name="Magnuson J."/>
            <person name="Mondo S."/>
            <person name="Nolan M."/>
            <person name="Ohm R."/>
            <person name="Pangilinan J."/>
            <person name="Park H.-J."/>
            <person name="Ramirez L."/>
            <person name="Alfaro M."/>
            <person name="Sun H."/>
            <person name="Tritt A."/>
            <person name="Yoshinaga Y."/>
            <person name="Zwiers L.-H."/>
            <person name="Turgeon B."/>
            <person name="Goodwin S."/>
            <person name="Spatafora J."/>
            <person name="Crous P."/>
            <person name="Grigoriev I."/>
        </authorList>
    </citation>
    <scope>NUCLEOTIDE SEQUENCE</scope>
    <source>
        <strain evidence="2">CBS 207.26</strain>
    </source>
</reference>
<evidence type="ECO:0000313" key="3">
    <source>
        <dbReference type="Proteomes" id="UP000800200"/>
    </source>
</evidence>
<sequence>MFPLLTLPTDIILPIVESVDDQSDLVSLAQTCTKLQPLAEAQLFKTIYVRHGKHARDLSAVLQARPVRFNYVQKLEATPTVRGWECIEVMPSLVRKMGNLRELRVESPHINSSRYDRCWTEVSEAEYIDMFKEANESEGEVKPLKNLRSFTLHSHGADKRYSEIHTALPIFLSLTVTYVHISCIDIDDFTLPSSAPRAKSPLKTLVLDECRIMPAGLSTLLSLPRNLSSLALREVAHHYPRNSELNKHLIAVLFALSHQKHSLQFLQHTCLPMNNAERYFQLPGDSTGLSQFKELKTLELSQHSILRKILAVRHLAPPSLDTYRLTGLEYDYDGHWENMPTKISAIASGTSFRHLELHTKPVSVGFDGLPSCFMLASRAQKVIEIARMMKEKEITTTLVGYQRFQYIPPYLYGEKEPLRRVCFDSEEFWTEEDRYLKEQAEEKKADEIKDKVVPMSDEGTVIAAKISAGYRTGW</sequence>
<proteinExistence type="predicted"/>
<organism evidence="2 3">
    <name type="scientific">Zopfia rhizophila CBS 207.26</name>
    <dbReference type="NCBI Taxonomy" id="1314779"/>
    <lineage>
        <taxon>Eukaryota</taxon>
        <taxon>Fungi</taxon>
        <taxon>Dikarya</taxon>
        <taxon>Ascomycota</taxon>
        <taxon>Pezizomycotina</taxon>
        <taxon>Dothideomycetes</taxon>
        <taxon>Dothideomycetes incertae sedis</taxon>
        <taxon>Zopfiaceae</taxon>
        <taxon>Zopfia</taxon>
    </lineage>
</organism>
<dbReference type="AlphaFoldDB" id="A0A6A6EAB9"/>
<dbReference type="PROSITE" id="PS50181">
    <property type="entry name" value="FBOX"/>
    <property type="match status" value="1"/>
</dbReference>
<dbReference type="SUPFAM" id="SSF52047">
    <property type="entry name" value="RNI-like"/>
    <property type="match status" value="1"/>
</dbReference>
<accession>A0A6A6EAB9</accession>
<keyword evidence="3" id="KW-1185">Reference proteome</keyword>
<dbReference type="Gene3D" id="3.80.10.10">
    <property type="entry name" value="Ribonuclease Inhibitor"/>
    <property type="match status" value="1"/>
</dbReference>
<protein>
    <recommendedName>
        <fullName evidence="1">F-box domain-containing protein</fullName>
    </recommendedName>
</protein>
<evidence type="ECO:0000313" key="2">
    <source>
        <dbReference type="EMBL" id="KAF2188801.1"/>
    </source>
</evidence>
<dbReference type="InterPro" id="IPR001810">
    <property type="entry name" value="F-box_dom"/>
</dbReference>
<feature type="domain" description="F-box" evidence="1">
    <location>
        <begin position="1"/>
        <end position="47"/>
    </location>
</feature>
<name>A0A6A6EAB9_9PEZI</name>
<gene>
    <name evidence="2" type="ORF">K469DRAFT_684110</name>
</gene>
<dbReference type="EMBL" id="ML994622">
    <property type="protein sequence ID" value="KAF2188801.1"/>
    <property type="molecule type" value="Genomic_DNA"/>
</dbReference>
<evidence type="ECO:0000259" key="1">
    <source>
        <dbReference type="PROSITE" id="PS50181"/>
    </source>
</evidence>